<dbReference type="RefSeq" id="WP_200269712.1">
    <property type="nucleotide sequence ID" value="NZ_JAENHN010000037.1"/>
</dbReference>
<evidence type="ECO:0000313" key="2">
    <source>
        <dbReference type="EMBL" id="MBK1811481.1"/>
    </source>
</evidence>
<dbReference type="Proteomes" id="UP000596739">
    <property type="component" value="Unassembled WGS sequence"/>
</dbReference>
<protein>
    <submittedName>
        <fullName evidence="2">Uncharacterized protein</fullName>
    </submittedName>
</protein>
<evidence type="ECO:0000256" key="1">
    <source>
        <dbReference type="SAM" id="Phobius"/>
    </source>
</evidence>
<keyword evidence="1" id="KW-0812">Transmembrane</keyword>
<accession>A0ABS1EQ48</accession>
<dbReference type="EMBL" id="JAENHN010000037">
    <property type="protein sequence ID" value="MBK1811481.1"/>
    <property type="molecule type" value="Genomic_DNA"/>
</dbReference>
<feature type="transmembrane region" description="Helical" evidence="1">
    <location>
        <begin position="30"/>
        <end position="47"/>
    </location>
</feature>
<gene>
    <name evidence="2" type="ORF">JHL18_12705</name>
</gene>
<name>A0ABS1EQ48_9CLOT</name>
<evidence type="ECO:0000313" key="3">
    <source>
        <dbReference type="Proteomes" id="UP000596739"/>
    </source>
</evidence>
<keyword evidence="3" id="KW-1185">Reference proteome</keyword>
<proteinExistence type="predicted"/>
<keyword evidence="1" id="KW-0472">Membrane</keyword>
<sequence length="71" mass="8518">MVLVAVFFISIILIEVPEMLKERRFKELRIFSILTFLGLILWIFYVLRISIFNPAKIIEYIVKDTLHISYK</sequence>
<comment type="caution">
    <text evidence="2">The sequence shown here is derived from an EMBL/GenBank/DDBJ whole genome shotgun (WGS) entry which is preliminary data.</text>
</comment>
<keyword evidence="1" id="KW-1133">Transmembrane helix</keyword>
<organism evidence="2 3">
    <name type="scientific">Clostridium yunnanense</name>
    <dbReference type="NCBI Taxonomy" id="2800325"/>
    <lineage>
        <taxon>Bacteria</taxon>
        <taxon>Bacillati</taxon>
        <taxon>Bacillota</taxon>
        <taxon>Clostridia</taxon>
        <taxon>Eubacteriales</taxon>
        <taxon>Clostridiaceae</taxon>
        <taxon>Clostridium</taxon>
    </lineage>
</organism>
<reference evidence="3" key="1">
    <citation type="submission" date="2021-01" db="EMBL/GenBank/DDBJ databases">
        <title>Genome public.</title>
        <authorList>
            <person name="Liu C."/>
            <person name="Sun Q."/>
        </authorList>
    </citation>
    <scope>NUCLEOTIDE SEQUENCE [LARGE SCALE GENOMIC DNA]</scope>
    <source>
        <strain evidence="3">YIM B02505</strain>
    </source>
</reference>